<protein>
    <submittedName>
        <fullName evidence="1">Uncharacterized protein</fullName>
    </submittedName>
</protein>
<reference evidence="1" key="1">
    <citation type="submission" date="2020-08" db="EMBL/GenBank/DDBJ databases">
        <title>Multicomponent nature underlies the extraordinary mechanical properties of spider dragline silk.</title>
        <authorList>
            <person name="Kono N."/>
            <person name="Nakamura H."/>
            <person name="Mori M."/>
            <person name="Yoshida Y."/>
            <person name="Ohtoshi R."/>
            <person name="Malay A.D."/>
            <person name="Moran D.A.P."/>
            <person name="Tomita M."/>
            <person name="Numata K."/>
            <person name="Arakawa K."/>
        </authorList>
    </citation>
    <scope>NUCLEOTIDE SEQUENCE</scope>
</reference>
<evidence type="ECO:0000313" key="2">
    <source>
        <dbReference type="Proteomes" id="UP000887013"/>
    </source>
</evidence>
<evidence type="ECO:0000313" key="1">
    <source>
        <dbReference type="EMBL" id="GFT34135.1"/>
    </source>
</evidence>
<name>A0A8X6NW66_NEPPI</name>
<gene>
    <name evidence="1" type="ORF">NPIL_549021</name>
</gene>
<keyword evidence="2" id="KW-1185">Reference proteome</keyword>
<comment type="caution">
    <text evidence="1">The sequence shown here is derived from an EMBL/GenBank/DDBJ whole genome shotgun (WGS) entry which is preliminary data.</text>
</comment>
<accession>A0A8X6NW66</accession>
<organism evidence="1 2">
    <name type="scientific">Nephila pilipes</name>
    <name type="common">Giant wood spider</name>
    <name type="synonym">Nephila maculata</name>
    <dbReference type="NCBI Taxonomy" id="299642"/>
    <lineage>
        <taxon>Eukaryota</taxon>
        <taxon>Metazoa</taxon>
        <taxon>Ecdysozoa</taxon>
        <taxon>Arthropoda</taxon>
        <taxon>Chelicerata</taxon>
        <taxon>Arachnida</taxon>
        <taxon>Araneae</taxon>
        <taxon>Araneomorphae</taxon>
        <taxon>Entelegynae</taxon>
        <taxon>Araneoidea</taxon>
        <taxon>Nephilidae</taxon>
        <taxon>Nephila</taxon>
    </lineage>
</organism>
<dbReference type="AlphaFoldDB" id="A0A8X6NW66"/>
<sequence length="114" mass="13250">MQDICNISSSFSFQTLNLLRRLSTPLSRSTEPVRLLENPINHGIWGICLFAISSDFPYLNIVVPLNRDSFDWCQALLYAIPVFYLCRKHRTFNKDLEFHRSCYWVAEICPTGGF</sequence>
<dbReference type="EMBL" id="BMAW01062029">
    <property type="protein sequence ID" value="GFT34135.1"/>
    <property type="molecule type" value="Genomic_DNA"/>
</dbReference>
<proteinExistence type="predicted"/>
<dbReference type="Proteomes" id="UP000887013">
    <property type="component" value="Unassembled WGS sequence"/>
</dbReference>